<keyword evidence="5" id="KW-1185">Reference proteome</keyword>
<keyword evidence="4" id="KW-0406">Ion transport</keyword>
<dbReference type="SUPFAM" id="SSF81324">
    <property type="entry name" value="Voltage-gated potassium channels"/>
    <property type="match status" value="1"/>
</dbReference>
<evidence type="ECO:0000256" key="2">
    <source>
        <dbReference type="SAM" id="Phobius"/>
    </source>
</evidence>
<dbReference type="GO" id="GO:0034220">
    <property type="term" value="P:monoatomic ion transmembrane transport"/>
    <property type="evidence" value="ECO:0007669"/>
    <property type="project" value="UniProtKB-KW"/>
</dbReference>
<keyword evidence="4" id="KW-0813">Transport</keyword>
<evidence type="ECO:0000259" key="3">
    <source>
        <dbReference type="PROSITE" id="PS51201"/>
    </source>
</evidence>
<organism evidence="4 5">
    <name type="scientific">[Bacillus] enclensis</name>
    <dbReference type="NCBI Taxonomy" id="1402860"/>
    <lineage>
        <taxon>Bacteria</taxon>
        <taxon>Bacillati</taxon>
        <taxon>Bacillota</taxon>
        <taxon>Bacilli</taxon>
        <taxon>Bacillales</taxon>
        <taxon>Bacillaceae</taxon>
        <taxon>Rossellomorea</taxon>
    </lineage>
</organism>
<comment type="subcellular location">
    <subcellularLocation>
        <location evidence="1">Cell membrane</location>
        <topology evidence="1">Multi-pass membrane protein</topology>
    </subcellularLocation>
</comment>
<gene>
    <name evidence="4" type="ORF">GA0061094_3874</name>
</gene>
<dbReference type="GO" id="GO:0006813">
    <property type="term" value="P:potassium ion transport"/>
    <property type="evidence" value="ECO:0007669"/>
    <property type="project" value="InterPro"/>
</dbReference>
<dbReference type="OrthoDB" id="9785285at2"/>
<dbReference type="RefSeq" id="WP_058299726.1">
    <property type="nucleotide sequence ID" value="NZ_FMAU01000006.1"/>
</dbReference>
<keyword evidence="2" id="KW-1133">Transmembrane helix</keyword>
<feature type="transmembrane region" description="Helical" evidence="2">
    <location>
        <begin position="48"/>
        <end position="65"/>
    </location>
</feature>
<feature type="domain" description="RCK N-terminal" evidence="3">
    <location>
        <begin position="113"/>
        <end position="237"/>
    </location>
</feature>
<evidence type="ECO:0000313" key="5">
    <source>
        <dbReference type="Proteomes" id="UP000181997"/>
    </source>
</evidence>
<evidence type="ECO:0000313" key="4">
    <source>
        <dbReference type="EMBL" id="SCC30912.1"/>
    </source>
</evidence>
<reference evidence="5" key="1">
    <citation type="submission" date="2016-08" db="EMBL/GenBank/DDBJ databases">
        <authorList>
            <person name="Varghese N."/>
            <person name="Submissions Spin"/>
        </authorList>
    </citation>
    <scope>NUCLEOTIDE SEQUENCE [LARGE SCALE GENOMIC DNA]</scope>
    <source>
        <strain evidence="5">SGD-1123</strain>
    </source>
</reference>
<accession>A0A0V8HAM8</accession>
<dbReference type="Gene3D" id="3.40.50.720">
    <property type="entry name" value="NAD(P)-binding Rossmann-like Domain"/>
    <property type="match status" value="1"/>
</dbReference>
<name>A0A0V8HAM8_9BACI</name>
<dbReference type="Proteomes" id="UP000181997">
    <property type="component" value="Unassembled WGS sequence"/>
</dbReference>
<protein>
    <submittedName>
        <fullName evidence="4">Voltage-gated potassium channel</fullName>
    </submittedName>
</protein>
<dbReference type="AlphaFoldDB" id="A0A0V8HAM8"/>
<dbReference type="InterPro" id="IPR050721">
    <property type="entry name" value="Trk_Ktr_HKT_K-transport"/>
</dbReference>
<keyword evidence="4" id="KW-0407">Ion channel</keyword>
<feature type="transmembrane region" description="Helical" evidence="2">
    <location>
        <begin position="72"/>
        <end position="91"/>
    </location>
</feature>
<sequence>MVQQVFHQFLRWPLLVRIFLIAISLMTVFGILIHYVEPDTFPSYFDGIWWAVITMSTVGYGDFVPATTEGRLFGVLLILVGAGFLSTYFITLATNTVMSQNAYIEGKATFKGKDHVVIIGWNERAREIINQLNSLHFRGDIILIDETLQQNPYRNHHIHFIKGEPFKDKVLEKASMHEASIALITADQNRNEIEADMHSILTLLAVKGNHPNVYTVVEILQKDQVLNAERAGADEVIQTNLQSSYVMINSIISKGMSKAILKLLNHLKGNHLQLVPVTEDCLNQTFQSLSERLLEHNIILLGIKKGEETLVNPPLTTTADSSDELLVITN</sequence>
<dbReference type="PANTHER" id="PTHR43833:SF9">
    <property type="entry name" value="POTASSIUM CHANNEL PROTEIN YUGO-RELATED"/>
    <property type="match status" value="1"/>
</dbReference>
<feature type="transmembrane region" description="Helical" evidence="2">
    <location>
        <begin position="12"/>
        <end position="36"/>
    </location>
</feature>
<keyword evidence="2" id="KW-0812">Transmembrane</keyword>
<dbReference type="Pfam" id="PF07885">
    <property type="entry name" value="Ion_trans_2"/>
    <property type="match status" value="1"/>
</dbReference>
<dbReference type="InterPro" id="IPR013099">
    <property type="entry name" value="K_chnl_dom"/>
</dbReference>
<dbReference type="PROSITE" id="PS51201">
    <property type="entry name" value="RCK_N"/>
    <property type="match status" value="1"/>
</dbReference>
<dbReference type="Gene3D" id="1.10.287.70">
    <property type="match status" value="1"/>
</dbReference>
<keyword evidence="2" id="KW-0472">Membrane</keyword>
<dbReference type="EMBL" id="FMAU01000006">
    <property type="protein sequence ID" value="SCC30912.1"/>
    <property type="molecule type" value="Genomic_DNA"/>
</dbReference>
<dbReference type="InterPro" id="IPR036291">
    <property type="entry name" value="NAD(P)-bd_dom_sf"/>
</dbReference>
<dbReference type="SUPFAM" id="SSF51735">
    <property type="entry name" value="NAD(P)-binding Rossmann-fold domains"/>
    <property type="match status" value="1"/>
</dbReference>
<dbReference type="Pfam" id="PF02254">
    <property type="entry name" value="TrkA_N"/>
    <property type="match status" value="1"/>
</dbReference>
<dbReference type="GO" id="GO:0005886">
    <property type="term" value="C:plasma membrane"/>
    <property type="evidence" value="ECO:0007669"/>
    <property type="project" value="UniProtKB-SubCell"/>
</dbReference>
<dbReference type="PANTHER" id="PTHR43833">
    <property type="entry name" value="POTASSIUM CHANNEL PROTEIN 2-RELATED-RELATED"/>
    <property type="match status" value="1"/>
</dbReference>
<proteinExistence type="predicted"/>
<evidence type="ECO:0000256" key="1">
    <source>
        <dbReference type="ARBA" id="ARBA00004651"/>
    </source>
</evidence>
<dbReference type="InterPro" id="IPR003148">
    <property type="entry name" value="RCK_N"/>
</dbReference>